<sequence>MATLCGGTSPSKDADEKIQKICDSVKHHAEAKSGKNFEIFKAVSYTSQVVAGTNYFVKVHTGGDEHIHLRIHVKLGGEIELAAIQHPKSAQDPIAYF</sequence>
<evidence type="ECO:0000259" key="9">
    <source>
        <dbReference type="SMART" id="SM00043"/>
    </source>
</evidence>
<dbReference type="GO" id="GO:0071220">
    <property type="term" value="P:cellular response to bacterial lipoprotein"/>
    <property type="evidence" value="ECO:0007669"/>
    <property type="project" value="UniProtKB-ARBA"/>
</dbReference>
<evidence type="ECO:0000256" key="2">
    <source>
        <dbReference type="ARBA" id="ARBA00009403"/>
    </source>
</evidence>
<name>A0A6P7M6N6_BETSP</name>
<dbReference type="RefSeq" id="XP_029002691.1">
    <property type="nucleotide sequence ID" value="XM_029146858.3"/>
</dbReference>
<evidence type="ECO:0000313" key="12">
    <source>
        <dbReference type="RefSeq" id="XP_029002747.1"/>
    </source>
</evidence>
<dbReference type="InterPro" id="IPR001713">
    <property type="entry name" value="Prot_inh_stefin"/>
</dbReference>
<dbReference type="GO" id="GO:0002376">
    <property type="term" value="P:immune system process"/>
    <property type="evidence" value="ECO:0007669"/>
    <property type="project" value="UniProtKB-KW"/>
</dbReference>
<dbReference type="PROSITE" id="PS00287">
    <property type="entry name" value="CYSTATIN"/>
    <property type="match status" value="1"/>
</dbReference>
<keyword evidence="6" id="KW-0391">Immunity</keyword>
<evidence type="ECO:0000256" key="5">
    <source>
        <dbReference type="ARBA" id="ARBA00022704"/>
    </source>
</evidence>
<evidence type="ECO:0000256" key="7">
    <source>
        <dbReference type="ARBA" id="ARBA00040677"/>
    </source>
</evidence>
<evidence type="ECO:0000256" key="3">
    <source>
        <dbReference type="ARBA" id="ARBA00022490"/>
    </source>
</evidence>
<keyword evidence="3" id="KW-0963">Cytoplasm</keyword>
<protein>
    <recommendedName>
        <fullName evidence="7">Cystatin-B</fullName>
    </recommendedName>
    <alternativeName>
        <fullName evidence="8">Stefin-B</fullName>
    </alternativeName>
</protein>
<accession>A0A6P7M6N6</accession>
<evidence type="ECO:0000256" key="4">
    <source>
        <dbReference type="ARBA" id="ARBA00022690"/>
    </source>
</evidence>
<evidence type="ECO:0000313" key="10">
    <source>
        <dbReference type="Proteomes" id="UP000515150"/>
    </source>
</evidence>
<dbReference type="SMART" id="SM00043">
    <property type="entry name" value="CY"/>
    <property type="match status" value="1"/>
</dbReference>
<comment type="subcellular location">
    <subcellularLocation>
        <location evidence="1">Cytoplasm</location>
    </subcellularLocation>
</comment>
<proteinExistence type="inferred from homology"/>
<evidence type="ECO:0000256" key="8">
    <source>
        <dbReference type="ARBA" id="ARBA00041437"/>
    </source>
</evidence>
<dbReference type="GeneID" id="114853460"/>
<dbReference type="InterPro" id="IPR000010">
    <property type="entry name" value="Cystatin_dom"/>
</dbReference>
<dbReference type="CDD" id="cd00042">
    <property type="entry name" value="CY"/>
    <property type="match status" value="1"/>
</dbReference>
<dbReference type="FunFam" id="3.10.450.10:FF:000001">
    <property type="entry name" value="Cystatin-A"/>
    <property type="match status" value="1"/>
</dbReference>
<dbReference type="Gene3D" id="3.10.450.10">
    <property type="match status" value="1"/>
</dbReference>
<keyword evidence="5" id="KW-0789">Thiol protease inhibitor</keyword>
<dbReference type="KEGG" id="bspl:114853460"/>
<feature type="domain" description="Cystatin" evidence="9">
    <location>
        <begin position="3"/>
        <end position="87"/>
    </location>
</feature>
<gene>
    <name evidence="11" type="primary">LOC114853460</name>
    <name evidence="12" type="synonym">LOC114853487</name>
</gene>
<dbReference type="PRINTS" id="PR00295">
    <property type="entry name" value="STEFINA"/>
</dbReference>
<organism evidence="10 11">
    <name type="scientific">Betta splendens</name>
    <name type="common">Siamese fighting fish</name>
    <dbReference type="NCBI Taxonomy" id="158456"/>
    <lineage>
        <taxon>Eukaryota</taxon>
        <taxon>Metazoa</taxon>
        <taxon>Chordata</taxon>
        <taxon>Craniata</taxon>
        <taxon>Vertebrata</taxon>
        <taxon>Euteleostomi</taxon>
        <taxon>Actinopterygii</taxon>
        <taxon>Neopterygii</taxon>
        <taxon>Teleostei</taxon>
        <taxon>Neoteleostei</taxon>
        <taxon>Acanthomorphata</taxon>
        <taxon>Anabantaria</taxon>
        <taxon>Anabantiformes</taxon>
        <taxon>Anabantoidei</taxon>
        <taxon>Osphronemidae</taxon>
        <taxon>Betta</taxon>
    </lineage>
</organism>
<dbReference type="InterPro" id="IPR018073">
    <property type="entry name" value="Prot_inh_cystat_CS"/>
</dbReference>
<dbReference type="InterPro" id="IPR046350">
    <property type="entry name" value="Cystatin_sf"/>
</dbReference>
<dbReference type="GO" id="GO:0004869">
    <property type="term" value="F:cysteine-type endopeptidase inhibitor activity"/>
    <property type="evidence" value="ECO:0007669"/>
    <property type="project" value="UniProtKB-KW"/>
</dbReference>
<dbReference type="GeneTree" id="ENSGT00940000154826"/>
<comment type="similarity">
    <text evidence="2">Belongs to the cystatin family.</text>
</comment>
<evidence type="ECO:0000256" key="6">
    <source>
        <dbReference type="ARBA" id="ARBA00022859"/>
    </source>
</evidence>
<dbReference type="RefSeq" id="XP_029002747.1">
    <property type="nucleotide sequence ID" value="XM_029146914.3"/>
</dbReference>
<dbReference type="PANTHER" id="PTHR11414:SF21">
    <property type="entry name" value="CYSTATIN 14A, TANDEM DUPLICATE 1-RELATED"/>
    <property type="match status" value="1"/>
</dbReference>
<dbReference type="Proteomes" id="UP000515150">
    <property type="component" value="Chromosome 4"/>
</dbReference>
<dbReference type="PANTHER" id="PTHR11414">
    <property type="entry name" value="CYSTATIN FAMILY MEMBER"/>
    <property type="match status" value="1"/>
</dbReference>
<dbReference type="SUPFAM" id="SSF54403">
    <property type="entry name" value="Cystatin/monellin"/>
    <property type="match status" value="1"/>
</dbReference>
<reference evidence="11 12" key="1">
    <citation type="submission" date="2025-04" db="UniProtKB">
        <authorList>
            <consortium name="RefSeq"/>
        </authorList>
    </citation>
    <scope>IDENTIFICATION</scope>
</reference>
<dbReference type="GO" id="GO:0005829">
    <property type="term" value="C:cytosol"/>
    <property type="evidence" value="ECO:0007669"/>
    <property type="project" value="TreeGrafter"/>
</dbReference>
<evidence type="ECO:0000313" key="11">
    <source>
        <dbReference type="RefSeq" id="XP_029002691.1"/>
    </source>
</evidence>
<keyword evidence="10" id="KW-1185">Reference proteome</keyword>
<evidence type="ECO:0000256" key="1">
    <source>
        <dbReference type="ARBA" id="ARBA00004496"/>
    </source>
</evidence>
<dbReference type="AlphaFoldDB" id="A0A6P7M6N6"/>
<dbReference type="OrthoDB" id="2429551at2759"/>
<dbReference type="Pfam" id="PF00031">
    <property type="entry name" value="Cystatin"/>
    <property type="match status" value="1"/>
</dbReference>
<keyword evidence="4" id="KW-0646">Protease inhibitor</keyword>